<dbReference type="PANTHER" id="PTHR11761:SF8">
    <property type="entry name" value="LARGE RIBOSOMAL SUBUNIT PROTEIN UL14"/>
    <property type="match status" value="1"/>
</dbReference>
<keyword evidence="5 6" id="KW-0687">Ribonucleoprotein</keyword>
<dbReference type="InterPro" id="IPR019972">
    <property type="entry name" value="Ribosomal_uL14_CS"/>
</dbReference>
<comment type="subunit">
    <text evidence="6">Part of the 50S ribosomal subunit. Forms a cluster with proteins L3 and L24e, part of which may contact the 16S rRNA in 2 intersubunit bridges.</text>
</comment>
<sequence>MVKAVTVGSRRSVNPGVQVGSYVKVADNSGAKEVMIIGVIGYKGRLRRIPWAGVGDMVVVTVKKGTPEMRKQVVKAVVIRQRRPYRRPDGTWVAFEDNAVVIVSPDGTPKGSEIHGPVAREAAERWPRIANIASIIV</sequence>
<dbReference type="Pfam" id="PF00238">
    <property type="entry name" value="Ribosomal_L14"/>
    <property type="match status" value="1"/>
</dbReference>
<reference evidence="8 9" key="1">
    <citation type="journal article" date="2011" name="Stand. Genomic Sci.">
        <title>Complete genome sequence of the hyperthermophilic chemolithoautotroph Pyrolobus fumarii type strain (1A).</title>
        <authorList>
            <person name="Anderson I."/>
            <person name="Goker M."/>
            <person name="Nolan M."/>
            <person name="Lucas S."/>
            <person name="Hammon N."/>
            <person name="Deshpande S."/>
            <person name="Cheng J.F."/>
            <person name="Tapia R."/>
            <person name="Han C."/>
            <person name="Goodwin L."/>
            <person name="Pitluck S."/>
            <person name="Huntemann M."/>
            <person name="Liolios K."/>
            <person name="Ivanova N."/>
            <person name="Pagani I."/>
            <person name="Mavromatis K."/>
            <person name="Ovchinikova G."/>
            <person name="Pati A."/>
            <person name="Chen A."/>
            <person name="Palaniappan K."/>
            <person name="Land M."/>
            <person name="Hauser L."/>
            <person name="Brambilla E.M."/>
            <person name="Huber H."/>
            <person name="Yasawong M."/>
            <person name="Rohde M."/>
            <person name="Spring S."/>
            <person name="Abt B."/>
            <person name="Sikorski J."/>
            <person name="Wirth R."/>
            <person name="Detter J.C."/>
            <person name="Woyke T."/>
            <person name="Bristow J."/>
            <person name="Eisen J.A."/>
            <person name="Markowitz V."/>
            <person name="Hugenholtz P."/>
            <person name="Kyrpides N.C."/>
            <person name="Klenk H.P."/>
            <person name="Lapidus A."/>
        </authorList>
    </citation>
    <scope>NUCLEOTIDE SEQUENCE [LARGE SCALE GENOMIC DNA]</scope>
    <source>
        <strain evidence="9">DSM 11204 / 1A</strain>
    </source>
</reference>
<comment type="function">
    <text evidence="6">Binds to 23S rRNA. Forms part of two intersubunit bridges in the 70S ribosome.</text>
</comment>
<evidence type="ECO:0000256" key="1">
    <source>
        <dbReference type="ARBA" id="ARBA00010745"/>
    </source>
</evidence>
<dbReference type="NCBIfam" id="TIGR03673">
    <property type="entry name" value="uL14_arch"/>
    <property type="match status" value="1"/>
</dbReference>
<dbReference type="EMBL" id="CP002838">
    <property type="protein sequence ID" value="AEM39524.1"/>
    <property type="molecule type" value="Genomic_DNA"/>
</dbReference>
<dbReference type="GO" id="GO:0003735">
    <property type="term" value="F:structural constituent of ribosome"/>
    <property type="evidence" value="ECO:0007669"/>
    <property type="project" value="InterPro"/>
</dbReference>
<dbReference type="PROSITE" id="PS00049">
    <property type="entry name" value="RIBOSOMAL_L14"/>
    <property type="match status" value="1"/>
</dbReference>
<evidence type="ECO:0000256" key="6">
    <source>
        <dbReference type="HAMAP-Rule" id="MF_01367"/>
    </source>
</evidence>
<dbReference type="RefSeq" id="WP_014027201.1">
    <property type="nucleotide sequence ID" value="NC_015931.1"/>
</dbReference>
<dbReference type="PANTHER" id="PTHR11761">
    <property type="entry name" value="50S/60S RIBOSOMAL PROTEIN L14/L23"/>
    <property type="match status" value="1"/>
</dbReference>
<keyword evidence="4 6" id="KW-0689">Ribosomal protein</keyword>
<dbReference type="Proteomes" id="UP000001037">
    <property type="component" value="Chromosome"/>
</dbReference>
<dbReference type="FunCoup" id="G0ECF4">
    <property type="interactions" value="214"/>
</dbReference>
<protein>
    <recommendedName>
        <fullName evidence="6">Large ribosomal subunit protein uL14</fullName>
    </recommendedName>
</protein>
<evidence type="ECO:0000256" key="5">
    <source>
        <dbReference type="ARBA" id="ARBA00023274"/>
    </source>
</evidence>
<dbReference type="KEGG" id="pfm:Pyrfu_1668"/>
<proteinExistence type="inferred from homology"/>
<evidence type="ECO:0000256" key="7">
    <source>
        <dbReference type="RuleBase" id="RU003949"/>
    </source>
</evidence>
<dbReference type="NCBIfam" id="NF006344">
    <property type="entry name" value="PRK08571.1"/>
    <property type="match status" value="1"/>
</dbReference>
<dbReference type="InterPro" id="IPR036853">
    <property type="entry name" value="Ribosomal_uL14_sf"/>
</dbReference>
<dbReference type="InParanoid" id="G0ECF4"/>
<dbReference type="AlphaFoldDB" id="G0ECF4"/>
<evidence type="ECO:0000256" key="2">
    <source>
        <dbReference type="ARBA" id="ARBA00022730"/>
    </source>
</evidence>
<evidence type="ECO:0000313" key="8">
    <source>
        <dbReference type="EMBL" id="AEM39524.1"/>
    </source>
</evidence>
<dbReference type="CDD" id="cd00337">
    <property type="entry name" value="Ribosomal_uL14"/>
    <property type="match status" value="1"/>
</dbReference>
<dbReference type="InterPro" id="IPR000218">
    <property type="entry name" value="Ribosomal_uL14"/>
</dbReference>
<dbReference type="HAMAP" id="MF_01367">
    <property type="entry name" value="Ribosomal_uL14"/>
    <property type="match status" value="1"/>
</dbReference>
<organism evidence="8 9">
    <name type="scientific">Pyrolobus fumarii (strain DSM 11204 / 1A)</name>
    <dbReference type="NCBI Taxonomy" id="694429"/>
    <lineage>
        <taxon>Archaea</taxon>
        <taxon>Thermoproteota</taxon>
        <taxon>Thermoprotei</taxon>
        <taxon>Desulfurococcales</taxon>
        <taxon>Pyrodictiaceae</taxon>
        <taxon>Pyrolobus</taxon>
    </lineage>
</organism>
<accession>G0ECF4</accession>
<dbReference type="OrthoDB" id="23569at2157"/>
<dbReference type="GO" id="GO:0006412">
    <property type="term" value="P:translation"/>
    <property type="evidence" value="ECO:0007669"/>
    <property type="project" value="UniProtKB-UniRule"/>
</dbReference>
<dbReference type="STRING" id="694429.Pyrfu_1668"/>
<gene>
    <name evidence="6" type="primary">rpl14</name>
    <name evidence="8" type="ordered locus">Pyrfu_1668</name>
</gene>
<keyword evidence="2 6" id="KW-0699">rRNA-binding</keyword>
<keyword evidence="3 6" id="KW-0694">RNA-binding</keyword>
<keyword evidence="9" id="KW-1185">Reference proteome</keyword>
<dbReference type="Gene3D" id="2.40.150.20">
    <property type="entry name" value="Ribosomal protein L14"/>
    <property type="match status" value="1"/>
</dbReference>
<dbReference type="SUPFAM" id="SSF50193">
    <property type="entry name" value="Ribosomal protein L14"/>
    <property type="match status" value="1"/>
</dbReference>
<dbReference type="SMART" id="SM01374">
    <property type="entry name" value="Ribosomal_L14"/>
    <property type="match status" value="1"/>
</dbReference>
<evidence type="ECO:0000256" key="4">
    <source>
        <dbReference type="ARBA" id="ARBA00022980"/>
    </source>
</evidence>
<dbReference type="eggNOG" id="arCOG04095">
    <property type="taxonomic scope" value="Archaea"/>
</dbReference>
<dbReference type="GeneID" id="11138857"/>
<dbReference type="HOGENOM" id="CLU_095071_3_0_2"/>
<evidence type="ECO:0000313" key="9">
    <source>
        <dbReference type="Proteomes" id="UP000001037"/>
    </source>
</evidence>
<evidence type="ECO:0000256" key="3">
    <source>
        <dbReference type="ARBA" id="ARBA00022884"/>
    </source>
</evidence>
<dbReference type="FunFam" id="2.40.150.20:FF:000007">
    <property type="entry name" value="50S ribosomal protein L14"/>
    <property type="match status" value="1"/>
</dbReference>
<dbReference type="GO" id="GO:0070180">
    <property type="term" value="F:large ribosomal subunit rRNA binding"/>
    <property type="evidence" value="ECO:0007669"/>
    <property type="project" value="TreeGrafter"/>
</dbReference>
<dbReference type="InterPro" id="IPR019971">
    <property type="entry name" value="Ribosomal_uL14_arc"/>
</dbReference>
<comment type="similarity">
    <text evidence="1 6 7">Belongs to the universal ribosomal protein uL14 family.</text>
</comment>
<name>G0ECF4_PYRF1</name>
<dbReference type="GO" id="GO:0022625">
    <property type="term" value="C:cytosolic large ribosomal subunit"/>
    <property type="evidence" value="ECO:0007669"/>
    <property type="project" value="TreeGrafter"/>
</dbReference>